<dbReference type="OrthoDB" id="7178689at2"/>
<dbReference type="RefSeq" id="WP_133613392.1">
    <property type="nucleotide sequence ID" value="NZ_SNYW01000008.1"/>
</dbReference>
<keyword evidence="3" id="KW-1133">Transmembrane helix</keyword>
<keyword evidence="3" id="KW-0812">Transmembrane</keyword>
<evidence type="ECO:0000256" key="2">
    <source>
        <dbReference type="SAM" id="MobiDB-lite"/>
    </source>
</evidence>
<evidence type="ECO:0000256" key="3">
    <source>
        <dbReference type="SAM" id="Phobius"/>
    </source>
</evidence>
<dbReference type="PANTHER" id="PTHR33121:SF79">
    <property type="entry name" value="CYCLIC DI-GMP PHOSPHODIESTERASE PDED-RELATED"/>
    <property type="match status" value="1"/>
</dbReference>
<comment type="caution">
    <text evidence="5">The sequence shown here is derived from an EMBL/GenBank/DDBJ whole genome shotgun (WGS) entry which is preliminary data.</text>
</comment>
<evidence type="ECO:0000313" key="6">
    <source>
        <dbReference type="Proteomes" id="UP000295783"/>
    </source>
</evidence>
<dbReference type="InterPro" id="IPR035919">
    <property type="entry name" value="EAL_sf"/>
</dbReference>
<keyword evidence="1" id="KW-0175">Coiled coil</keyword>
<organism evidence="5 6">
    <name type="scientific">Dongia mobilis</name>
    <dbReference type="NCBI Taxonomy" id="578943"/>
    <lineage>
        <taxon>Bacteria</taxon>
        <taxon>Pseudomonadati</taxon>
        <taxon>Pseudomonadota</taxon>
        <taxon>Alphaproteobacteria</taxon>
        <taxon>Rhodospirillales</taxon>
        <taxon>Dongiaceae</taxon>
        <taxon>Dongia</taxon>
    </lineage>
</organism>
<keyword evidence="6" id="KW-1185">Reference proteome</keyword>
<gene>
    <name evidence="5" type="ORF">A8950_1900</name>
</gene>
<name>A0A4R6WT70_9PROT</name>
<feature type="transmembrane region" description="Helical" evidence="3">
    <location>
        <begin position="7"/>
        <end position="24"/>
    </location>
</feature>
<dbReference type="GO" id="GO:0071111">
    <property type="term" value="F:cyclic-guanylate-specific phosphodiesterase activity"/>
    <property type="evidence" value="ECO:0007669"/>
    <property type="project" value="InterPro"/>
</dbReference>
<feature type="region of interest" description="Disordered" evidence="2">
    <location>
        <begin position="131"/>
        <end position="202"/>
    </location>
</feature>
<feature type="compositionally biased region" description="Basic and acidic residues" evidence="2">
    <location>
        <begin position="160"/>
        <end position="176"/>
    </location>
</feature>
<dbReference type="PROSITE" id="PS50883">
    <property type="entry name" value="EAL"/>
    <property type="match status" value="1"/>
</dbReference>
<dbReference type="Pfam" id="PF00563">
    <property type="entry name" value="EAL"/>
    <property type="match status" value="1"/>
</dbReference>
<feature type="domain" description="EAL" evidence="4">
    <location>
        <begin position="214"/>
        <end position="464"/>
    </location>
</feature>
<dbReference type="AlphaFoldDB" id="A0A4R6WT70"/>
<dbReference type="SMART" id="SM00052">
    <property type="entry name" value="EAL"/>
    <property type="match status" value="1"/>
</dbReference>
<dbReference type="CDD" id="cd01948">
    <property type="entry name" value="EAL"/>
    <property type="match status" value="1"/>
</dbReference>
<dbReference type="Proteomes" id="UP000295783">
    <property type="component" value="Unassembled WGS sequence"/>
</dbReference>
<sequence>MKRSGNFLLFLLYVLAAVGLAIWLPQFVPSVSPILGAIAGGFVFLAGGLSHQSALAGSRARRQESSLATLARQLEAILRDQRRIEDDLLQLRATLANLAKEPAQDVGGVVAEVKVLQQLIEQLYSSRTRPGAASAASGASKPQAAQATAAIPAAPGPKLVVEKARNGGDGQEERAIPLDQPLRQPAPPPTAGTGAGAGSNASLPMPPVAYDLGEGEILDALRDGLRESGVELALQPIVSLPQRKRRYFECFSRIRVADGRVLIPEQYIELAERHGLVTAIDNMLLFRCIQTLRRIRKSNAAVGFFLNISHHTLADRAFFREFINLMAQNAELAPAIVFEFSQRTMDSADDALLGDLERLAQLGYRFSLDQVTHFDINPAVLSSRHFRFMKIEAERLIAAARAGALGEDPEDFKRMLDSFAVDLIADHIESEPMLLELLDLNLDFGQGYLFGEPRLARSGANIAP</sequence>
<evidence type="ECO:0000313" key="5">
    <source>
        <dbReference type="EMBL" id="TDQ82080.1"/>
    </source>
</evidence>
<protein>
    <submittedName>
        <fullName evidence="5">Cyclic-di-GMP phosphodiesterase TipF (Flagellum assembly factor)</fullName>
    </submittedName>
</protein>
<feature type="coiled-coil region" evidence="1">
    <location>
        <begin position="67"/>
        <end position="101"/>
    </location>
</feature>
<feature type="compositionally biased region" description="Low complexity" evidence="2">
    <location>
        <begin position="131"/>
        <end position="158"/>
    </location>
</feature>
<proteinExistence type="predicted"/>
<evidence type="ECO:0000256" key="1">
    <source>
        <dbReference type="SAM" id="Coils"/>
    </source>
</evidence>
<dbReference type="InterPro" id="IPR050706">
    <property type="entry name" value="Cyclic-di-GMP_PDE-like"/>
</dbReference>
<keyword evidence="3" id="KW-0472">Membrane</keyword>
<dbReference type="SUPFAM" id="SSF141868">
    <property type="entry name" value="EAL domain-like"/>
    <property type="match status" value="1"/>
</dbReference>
<dbReference type="Gene3D" id="3.20.20.450">
    <property type="entry name" value="EAL domain"/>
    <property type="match status" value="1"/>
</dbReference>
<accession>A0A4R6WT70</accession>
<dbReference type="InterPro" id="IPR001633">
    <property type="entry name" value="EAL_dom"/>
</dbReference>
<reference evidence="5 6" key="1">
    <citation type="submission" date="2019-03" db="EMBL/GenBank/DDBJ databases">
        <title>Genomic Encyclopedia of Type Strains, Phase III (KMG-III): the genomes of soil and plant-associated and newly described type strains.</title>
        <authorList>
            <person name="Whitman W."/>
        </authorList>
    </citation>
    <scope>NUCLEOTIDE SEQUENCE [LARGE SCALE GENOMIC DNA]</scope>
    <source>
        <strain evidence="5 6">CGMCC 1.7660</strain>
    </source>
</reference>
<dbReference type="PANTHER" id="PTHR33121">
    <property type="entry name" value="CYCLIC DI-GMP PHOSPHODIESTERASE PDEF"/>
    <property type="match status" value="1"/>
</dbReference>
<evidence type="ECO:0000259" key="4">
    <source>
        <dbReference type="PROSITE" id="PS50883"/>
    </source>
</evidence>
<dbReference type="EMBL" id="SNYW01000008">
    <property type="protein sequence ID" value="TDQ82080.1"/>
    <property type="molecule type" value="Genomic_DNA"/>
</dbReference>